<name>A0A1L9PFU2_ASPVE</name>
<proteinExistence type="predicted"/>
<accession>A0A1L9PFU2</accession>
<dbReference type="InterPro" id="IPR002110">
    <property type="entry name" value="Ankyrin_rpt"/>
</dbReference>
<keyword evidence="2 3" id="KW-0040">ANK repeat</keyword>
<feature type="compositionally biased region" description="Acidic residues" evidence="4">
    <location>
        <begin position="463"/>
        <end position="630"/>
    </location>
</feature>
<dbReference type="PROSITE" id="PS50088">
    <property type="entry name" value="ANK_REPEAT"/>
    <property type="match status" value="2"/>
</dbReference>
<dbReference type="AlphaFoldDB" id="A0A1L9PFU2"/>
<organism evidence="5 6">
    <name type="scientific">Aspergillus versicolor CBS 583.65</name>
    <dbReference type="NCBI Taxonomy" id="1036611"/>
    <lineage>
        <taxon>Eukaryota</taxon>
        <taxon>Fungi</taxon>
        <taxon>Dikarya</taxon>
        <taxon>Ascomycota</taxon>
        <taxon>Pezizomycotina</taxon>
        <taxon>Eurotiomycetes</taxon>
        <taxon>Eurotiomycetidae</taxon>
        <taxon>Eurotiales</taxon>
        <taxon>Aspergillaceae</taxon>
        <taxon>Aspergillus</taxon>
        <taxon>Aspergillus subgen. Nidulantes</taxon>
    </lineage>
</organism>
<feature type="region of interest" description="Disordered" evidence="4">
    <location>
        <begin position="1"/>
        <end position="33"/>
    </location>
</feature>
<dbReference type="OrthoDB" id="366390at2759"/>
<dbReference type="STRING" id="1036611.A0A1L9PFU2"/>
<feature type="compositionally biased region" description="Basic and acidic residues" evidence="4">
    <location>
        <begin position="447"/>
        <end position="462"/>
    </location>
</feature>
<evidence type="ECO:0000256" key="4">
    <source>
        <dbReference type="SAM" id="MobiDB-lite"/>
    </source>
</evidence>
<evidence type="ECO:0000256" key="1">
    <source>
        <dbReference type="ARBA" id="ARBA00022737"/>
    </source>
</evidence>
<dbReference type="SUPFAM" id="SSF48403">
    <property type="entry name" value="Ankyrin repeat"/>
    <property type="match status" value="1"/>
</dbReference>
<keyword evidence="6" id="KW-1185">Reference proteome</keyword>
<dbReference type="VEuPathDB" id="FungiDB:ASPVEDRAFT_81917"/>
<evidence type="ECO:0000313" key="6">
    <source>
        <dbReference type="Proteomes" id="UP000184073"/>
    </source>
</evidence>
<dbReference type="InterPro" id="IPR050745">
    <property type="entry name" value="Multifunctional_regulatory"/>
</dbReference>
<dbReference type="PROSITE" id="PS50297">
    <property type="entry name" value="ANK_REP_REGION"/>
    <property type="match status" value="2"/>
</dbReference>
<dbReference type="InterPro" id="IPR036770">
    <property type="entry name" value="Ankyrin_rpt-contain_sf"/>
</dbReference>
<dbReference type="GeneID" id="63732621"/>
<keyword evidence="1" id="KW-0677">Repeat</keyword>
<protein>
    <submittedName>
        <fullName evidence="5">Uncharacterized protein</fullName>
    </submittedName>
</protein>
<dbReference type="SMART" id="SM00248">
    <property type="entry name" value="ANK"/>
    <property type="match status" value="6"/>
</dbReference>
<dbReference type="RefSeq" id="XP_040666104.1">
    <property type="nucleotide sequence ID" value="XM_040817110.1"/>
</dbReference>
<evidence type="ECO:0000256" key="2">
    <source>
        <dbReference type="ARBA" id="ARBA00023043"/>
    </source>
</evidence>
<dbReference type="Proteomes" id="UP000184073">
    <property type="component" value="Unassembled WGS sequence"/>
</dbReference>
<reference evidence="6" key="1">
    <citation type="journal article" date="2017" name="Genome Biol.">
        <title>Comparative genomics reveals high biological diversity and specific adaptations in the industrially and medically important fungal genus Aspergillus.</title>
        <authorList>
            <person name="de Vries R.P."/>
            <person name="Riley R."/>
            <person name="Wiebenga A."/>
            <person name="Aguilar-Osorio G."/>
            <person name="Amillis S."/>
            <person name="Uchima C.A."/>
            <person name="Anderluh G."/>
            <person name="Asadollahi M."/>
            <person name="Askin M."/>
            <person name="Barry K."/>
            <person name="Battaglia E."/>
            <person name="Bayram O."/>
            <person name="Benocci T."/>
            <person name="Braus-Stromeyer S.A."/>
            <person name="Caldana C."/>
            <person name="Canovas D."/>
            <person name="Cerqueira G.C."/>
            <person name="Chen F."/>
            <person name="Chen W."/>
            <person name="Choi C."/>
            <person name="Clum A."/>
            <person name="Dos Santos R.A."/>
            <person name="Damasio A.R."/>
            <person name="Diallinas G."/>
            <person name="Emri T."/>
            <person name="Fekete E."/>
            <person name="Flipphi M."/>
            <person name="Freyberg S."/>
            <person name="Gallo A."/>
            <person name="Gournas C."/>
            <person name="Habgood R."/>
            <person name="Hainaut M."/>
            <person name="Harispe M.L."/>
            <person name="Henrissat B."/>
            <person name="Hilden K.S."/>
            <person name="Hope R."/>
            <person name="Hossain A."/>
            <person name="Karabika E."/>
            <person name="Karaffa L."/>
            <person name="Karanyi Z."/>
            <person name="Krasevec N."/>
            <person name="Kuo A."/>
            <person name="Kusch H."/>
            <person name="LaButti K."/>
            <person name="Lagendijk E.L."/>
            <person name="Lapidus A."/>
            <person name="Levasseur A."/>
            <person name="Lindquist E."/>
            <person name="Lipzen A."/>
            <person name="Logrieco A.F."/>
            <person name="MacCabe A."/>
            <person name="Maekelae M.R."/>
            <person name="Malavazi I."/>
            <person name="Melin P."/>
            <person name="Meyer V."/>
            <person name="Mielnichuk N."/>
            <person name="Miskei M."/>
            <person name="Molnar A.P."/>
            <person name="Mule G."/>
            <person name="Ngan C.Y."/>
            <person name="Orejas M."/>
            <person name="Orosz E."/>
            <person name="Ouedraogo J.P."/>
            <person name="Overkamp K.M."/>
            <person name="Park H.-S."/>
            <person name="Perrone G."/>
            <person name="Piumi F."/>
            <person name="Punt P.J."/>
            <person name="Ram A.F."/>
            <person name="Ramon A."/>
            <person name="Rauscher S."/>
            <person name="Record E."/>
            <person name="Riano-Pachon D.M."/>
            <person name="Robert V."/>
            <person name="Roehrig J."/>
            <person name="Ruller R."/>
            <person name="Salamov A."/>
            <person name="Salih N.S."/>
            <person name="Samson R.A."/>
            <person name="Sandor E."/>
            <person name="Sanguinetti M."/>
            <person name="Schuetze T."/>
            <person name="Sepcic K."/>
            <person name="Shelest E."/>
            <person name="Sherlock G."/>
            <person name="Sophianopoulou V."/>
            <person name="Squina F.M."/>
            <person name="Sun H."/>
            <person name="Susca A."/>
            <person name="Todd R.B."/>
            <person name="Tsang A."/>
            <person name="Unkles S.E."/>
            <person name="van de Wiele N."/>
            <person name="van Rossen-Uffink D."/>
            <person name="Oliveira J.V."/>
            <person name="Vesth T.C."/>
            <person name="Visser J."/>
            <person name="Yu J.-H."/>
            <person name="Zhou M."/>
            <person name="Andersen M.R."/>
            <person name="Archer D.B."/>
            <person name="Baker S.E."/>
            <person name="Benoit I."/>
            <person name="Brakhage A.A."/>
            <person name="Braus G.H."/>
            <person name="Fischer R."/>
            <person name="Frisvad J.C."/>
            <person name="Goldman G.H."/>
            <person name="Houbraken J."/>
            <person name="Oakley B."/>
            <person name="Pocsi I."/>
            <person name="Scazzocchio C."/>
            <person name="Seiboth B."/>
            <person name="vanKuyk P.A."/>
            <person name="Wortman J."/>
            <person name="Dyer P.S."/>
            <person name="Grigoriev I.V."/>
        </authorList>
    </citation>
    <scope>NUCLEOTIDE SEQUENCE [LARGE SCALE GENOMIC DNA]</scope>
    <source>
        <strain evidence="6">CBS 583.65</strain>
    </source>
</reference>
<sequence length="630" mass="72454">MDTESIEPGNSNDIDDSDEPLFPYKPRDHEREPSHILRHRRYLGKQGTKLTRAIRKNDLERVRFSLANGVSPDYPIDMDPSPLTLCIRHERLEIMHLLFEHGVRSPQPCDAANGFEDELLMAAGKGNLEILKALVTYREERGYSGFIPGYFDDAEPIHAASGWNRTVPGCMGWLLDRGARINEETPHWRTPLHFAVDRRDQRVDVVRFLLDRGADINHVTRYGKTAIYLAASRGHGGIIGELLKRGAKLDEKTRTDETVLHAAAANCSLKTVRMLIEAGHNQALKMLKSYLLFLFSLVALGASVSPSDCAQLRQFKDDFESSARDTPVKSLPSFDDNVSNHDKRVALHQYLFYVHQQATNLAALAHGFNTRNEKSMAPAEKKLHDTINALGQEIADMDDHKDSDLPLTDDEKELAGEAAHISSRLEQLEEVMVREIETQCPVKAHAPRQEEPEGEQPERGQPEEEEPEEEEPEEEEPEQEDPEEEEPEEEEPEQEDPEEEEPEQEDPEEEEPEEEEPEQEDPEEEELEEEEPEEEEPEEEDPEEEDPEEEEPEEEEPEEDPEEEEPEEEEPEDEEPEDEEPEDEELEDEEPEDEEPEEEEEEEPEEEEPEEDPEEEEPEEEEPEDEELVN</sequence>
<dbReference type="Gene3D" id="1.25.40.20">
    <property type="entry name" value="Ankyrin repeat-containing domain"/>
    <property type="match status" value="1"/>
</dbReference>
<dbReference type="Pfam" id="PF12796">
    <property type="entry name" value="Ank_2"/>
    <property type="match status" value="1"/>
</dbReference>
<evidence type="ECO:0000313" key="5">
    <source>
        <dbReference type="EMBL" id="OJJ00342.1"/>
    </source>
</evidence>
<feature type="region of interest" description="Disordered" evidence="4">
    <location>
        <begin position="440"/>
        <end position="630"/>
    </location>
</feature>
<dbReference type="PANTHER" id="PTHR24189:SF50">
    <property type="entry name" value="ANKYRIN REPEAT AND SOCS BOX PROTEIN 2"/>
    <property type="match status" value="1"/>
</dbReference>
<dbReference type="PANTHER" id="PTHR24189">
    <property type="entry name" value="MYOTROPHIN"/>
    <property type="match status" value="1"/>
</dbReference>
<dbReference type="EMBL" id="KV878127">
    <property type="protein sequence ID" value="OJJ00342.1"/>
    <property type="molecule type" value="Genomic_DNA"/>
</dbReference>
<feature type="repeat" description="ANK" evidence="3">
    <location>
        <begin position="222"/>
        <end position="254"/>
    </location>
</feature>
<feature type="repeat" description="ANK" evidence="3">
    <location>
        <begin position="187"/>
        <end position="221"/>
    </location>
</feature>
<gene>
    <name evidence="5" type="ORF">ASPVEDRAFT_81917</name>
</gene>
<evidence type="ECO:0000256" key="3">
    <source>
        <dbReference type="PROSITE-ProRule" id="PRU00023"/>
    </source>
</evidence>